<dbReference type="InterPro" id="IPR005302">
    <property type="entry name" value="MoCF_Sase_C"/>
</dbReference>
<evidence type="ECO:0000259" key="2">
    <source>
        <dbReference type="PROSITE" id="PS51340"/>
    </source>
</evidence>
<proteinExistence type="predicted"/>
<feature type="region of interest" description="Disordered" evidence="1">
    <location>
        <begin position="1"/>
        <end position="47"/>
    </location>
</feature>
<dbReference type="Proteomes" id="UP001253545">
    <property type="component" value="Unassembled WGS sequence"/>
</dbReference>
<dbReference type="PANTHER" id="PTHR30212">
    <property type="entry name" value="PROTEIN YIIM"/>
    <property type="match status" value="1"/>
</dbReference>
<accession>A0ABU2ZU25</accession>
<dbReference type="SUPFAM" id="SSF50800">
    <property type="entry name" value="PK beta-barrel domain-like"/>
    <property type="match status" value="1"/>
</dbReference>
<feature type="domain" description="MOSC" evidence="2">
    <location>
        <begin position="17"/>
        <end position="162"/>
    </location>
</feature>
<dbReference type="PANTHER" id="PTHR30212:SF2">
    <property type="entry name" value="PROTEIN YIIM"/>
    <property type="match status" value="1"/>
</dbReference>
<gene>
    <name evidence="3" type="ORF">RM552_14935</name>
</gene>
<dbReference type="RefSeq" id="WP_311369672.1">
    <property type="nucleotide sequence ID" value="NZ_JAVRHX010000005.1"/>
</dbReference>
<sequence>MHISHLFAGKPQPFGPRKSPSSIIKSPHTSLHIDSEGANEDEQGNKKLHGGPFMAIHQYAQDSYSKLADAFPNTKVAFTIGSIGENISAPEMNEDNVYIGDKYAIGSVILEVVSPRAPCSKINHRYGVRKIDLFIAEHALTGWYFRVAQTGQINCGDKVVLVSRNESRISVKDIWKLRQLKKQTSALNSSGQYLEQLDRALQLEALSPEWQGHLNTVKKKMLSA</sequence>
<dbReference type="InterPro" id="IPR052353">
    <property type="entry name" value="Benzoxazolinone_Detox_Enz"/>
</dbReference>
<evidence type="ECO:0000256" key="1">
    <source>
        <dbReference type="SAM" id="MobiDB-lite"/>
    </source>
</evidence>
<reference evidence="3 4" key="1">
    <citation type="submission" date="2023-09" db="EMBL/GenBank/DDBJ databases">
        <authorList>
            <person name="Rey-Velasco X."/>
        </authorList>
    </citation>
    <scope>NUCLEOTIDE SEQUENCE [LARGE SCALE GENOMIC DNA]</scope>
    <source>
        <strain evidence="3 4">P117</strain>
    </source>
</reference>
<keyword evidence="4" id="KW-1185">Reference proteome</keyword>
<protein>
    <submittedName>
        <fullName evidence="3">MOSC domain-containing protein</fullName>
    </submittedName>
</protein>
<organism evidence="3 4">
    <name type="scientific">Glaciecola petra</name>
    <dbReference type="NCBI Taxonomy" id="3075602"/>
    <lineage>
        <taxon>Bacteria</taxon>
        <taxon>Pseudomonadati</taxon>
        <taxon>Pseudomonadota</taxon>
        <taxon>Gammaproteobacteria</taxon>
        <taxon>Alteromonadales</taxon>
        <taxon>Alteromonadaceae</taxon>
        <taxon>Glaciecola</taxon>
    </lineage>
</organism>
<evidence type="ECO:0000313" key="3">
    <source>
        <dbReference type="EMBL" id="MDT0596147.1"/>
    </source>
</evidence>
<dbReference type="Pfam" id="PF03473">
    <property type="entry name" value="MOSC"/>
    <property type="match status" value="1"/>
</dbReference>
<evidence type="ECO:0000313" key="4">
    <source>
        <dbReference type="Proteomes" id="UP001253545"/>
    </source>
</evidence>
<dbReference type="EMBL" id="JAVRHX010000005">
    <property type="protein sequence ID" value="MDT0596147.1"/>
    <property type="molecule type" value="Genomic_DNA"/>
</dbReference>
<feature type="compositionally biased region" description="Low complexity" evidence="1">
    <location>
        <begin position="18"/>
        <end position="27"/>
    </location>
</feature>
<comment type="caution">
    <text evidence="3">The sequence shown here is derived from an EMBL/GenBank/DDBJ whole genome shotgun (WGS) entry which is preliminary data.</text>
</comment>
<dbReference type="Gene3D" id="2.40.33.20">
    <property type="entry name" value="PK beta-barrel domain-like"/>
    <property type="match status" value="1"/>
</dbReference>
<name>A0ABU2ZU25_9ALTE</name>
<dbReference type="InterPro" id="IPR011037">
    <property type="entry name" value="Pyrv_Knase-like_insert_dom_sf"/>
</dbReference>
<dbReference type="PROSITE" id="PS51340">
    <property type="entry name" value="MOSC"/>
    <property type="match status" value="1"/>
</dbReference>